<dbReference type="KEGG" id="fsy:FsymDg_0515"/>
<dbReference type="STRING" id="656024.FsymDg_0515"/>
<dbReference type="Proteomes" id="UP000001549">
    <property type="component" value="Chromosome"/>
</dbReference>
<organism evidence="1 2">
    <name type="scientific">Candidatus Protofrankia datiscae</name>
    <dbReference type="NCBI Taxonomy" id="2716812"/>
    <lineage>
        <taxon>Bacteria</taxon>
        <taxon>Bacillati</taxon>
        <taxon>Actinomycetota</taxon>
        <taxon>Actinomycetes</taxon>
        <taxon>Frankiales</taxon>
        <taxon>Frankiaceae</taxon>
        <taxon>Protofrankia</taxon>
    </lineage>
</organism>
<keyword evidence="2" id="KW-1185">Reference proteome</keyword>
<name>F8B688_9ACTN</name>
<dbReference type="RefSeq" id="WP_013872046.1">
    <property type="nucleotide sequence ID" value="NC_015656.1"/>
</dbReference>
<accession>F8B688</accession>
<dbReference type="AlphaFoldDB" id="F8B688"/>
<dbReference type="EMBL" id="CP002801">
    <property type="protein sequence ID" value="AEH08058.1"/>
    <property type="molecule type" value="Genomic_DNA"/>
</dbReference>
<reference evidence="1 2" key="1">
    <citation type="submission" date="2011-05" db="EMBL/GenBank/DDBJ databases">
        <title>Complete sequence of chromosome of Frankia symbiont of Datisca glomerata.</title>
        <authorList>
            <consortium name="US DOE Joint Genome Institute"/>
            <person name="Lucas S."/>
            <person name="Han J."/>
            <person name="Lapidus A."/>
            <person name="Cheng J.-F."/>
            <person name="Goodwin L."/>
            <person name="Pitluck S."/>
            <person name="Peters L."/>
            <person name="Mikhailova N."/>
            <person name="Chertkov O."/>
            <person name="Teshima H."/>
            <person name="Han C."/>
            <person name="Tapia R."/>
            <person name="Land M."/>
            <person name="Hauser L."/>
            <person name="Kyrpides N."/>
            <person name="Ivanova N."/>
            <person name="Pagani I."/>
            <person name="Berry A."/>
            <person name="Pawlowski K."/>
            <person name="Persson T."/>
            <person name="Vanden Heuvel B."/>
            <person name="Benson D."/>
            <person name="Woyke T."/>
        </authorList>
    </citation>
    <scope>NUCLEOTIDE SEQUENCE [LARGE SCALE GENOMIC DNA]</scope>
    <source>
        <strain evidence="2">4085684</strain>
    </source>
</reference>
<evidence type="ECO:0000313" key="1">
    <source>
        <dbReference type="EMBL" id="AEH08058.1"/>
    </source>
</evidence>
<proteinExistence type="predicted"/>
<protein>
    <submittedName>
        <fullName evidence="1">Uncharacterized protein</fullName>
    </submittedName>
</protein>
<gene>
    <name evidence="1" type="ordered locus">FsymDg_0515</name>
</gene>
<evidence type="ECO:0000313" key="2">
    <source>
        <dbReference type="Proteomes" id="UP000001549"/>
    </source>
</evidence>
<sequence length="167" mass="18214">MSVIGWRQWAVDGAGRLRPAWTPWSPFPTDLLLWYPDGLTRALCLRGVRDDFGGQPSSASLAASLTPHPRMPGEACACGLYGWLSARELAAAATPRWTSRPIVVGAARLGGRLVVSERGYRAQLGYPVAVVDPDGVVSSAYSVARYRTWDALVTEWDQSADWDQPVK</sequence>
<dbReference type="HOGENOM" id="CLU_1600304_0_0_11"/>